<evidence type="ECO:0000313" key="2">
    <source>
        <dbReference type="EMBL" id="KAG6524027.1"/>
    </source>
</evidence>
<comment type="similarity">
    <text evidence="1">Belongs to the BCP1 family.</text>
</comment>
<proteinExistence type="inferred from homology"/>
<evidence type="ECO:0000256" key="1">
    <source>
        <dbReference type="ARBA" id="ARBA00006781"/>
    </source>
</evidence>
<dbReference type="EMBL" id="JACMSC010000004">
    <property type="protein sequence ID" value="KAG6524027.1"/>
    <property type="molecule type" value="Genomic_DNA"/>
</dbReference>
<dbReference type="AlphaFoldDB" id="A0A8J5LL81"/>
<keyword evidence="3" id="KW-1185">Reference proteome</keyword>
<reference evidence="2 3" key="1">
    <citation type="submission" date="2020-08" db="EMBL/GenBank/DDBJ databases">
        <title>Plant Genome Project.</title>
        <authorList>
            <person name="Zhang R.-G."/>
        </authorList>
    </citation>
    <scope>NUCLEOTIDE SEQUENCE [LARGE SCALE GENOMIC DNA]</scope>
    <source>
        <tissue evidence="2">Rhizome</tissue>
    </source>
</reference>
<dbReference type="Pfam" id="PF13862">
    <property type="entry name" value="BCCIP"/>
    <property type="match status" value="1"/>
</dbReference>
<dbReference type="PANTHER" id="PTHR13261:SF0">
    <property type="entry name" value="BRCA2 AND CDKN1A-INTERACTING PROTEIN"/>
    <property type="match status" value="1"/>
</dbReference>
<dbReference type="InterPro" id="IPR025602">
    <property type="entry name" value="BCP1_family"/>
</dbReference>
<dbReference type="Proteomes" id="UP000734854">
    <property type="component" value="Unassembled WGS sequence"/>
</dbReference>
<evidence type="ECO:0000313" key="3">
    <source>
        <dbReference type="Proteomes" id="UP000734854"/>
    </source>
</evidence>
<comment type="caution">
    <text evidence="2">The sequence shown here is derived from an EMBL/GenBank/DDBJ whole genome shotgun (WGS) entry which is preliminary data.</text>
</comment>
<dbReference type="PANTHER" id="PTHR13261">
    <property type="entry name" value="BRCA2 AND CDKN1A INTERACTING PROTEIN"/>
    <property type="match status" value="1"/>
</dbReference>
<name>A0A8J5LL81_ZINOF</name>
<gene>
    <name evidence="2" type="ORF">ZIOFF_013916</name>
</gene>
<organism evidence="2 3">
    <name type="scientific">Zingiber officinale</name>
    <name type="common">Ginger</name>
    <name type="synonym">Amomum zingiber</name>
    <dbReference type="NCBI Taxonomy" id="94328"/>
    <lineage>
        <taxon>Eukaryota</taxon>
        <taxon>Viridiplantae</taxon>
        <taxon>Streptophyta</taxon>
        <taxon>Embryophyta</taxon>
        <taxon>Tracheophyta</taxon>
        <taxon>Spermatophyta</taxon>
        <taxon>Magnoliopsida</taxon>
        <taxon>Liliopsida</taxon>
        <taxon>Zingiberales</taxon>
        <taxon>Zingiberaceae</taxon>
        <taxon>Zingiber</taxon>
    </lineage>
</organism>
<sequence length="379" mass="43025">MAALLEIEQFCAKYQLQEYVQSYLEIGRKRTELWKFLKGAAVEFYSGKETGIMYHCHWKLSFKAAVGIFNLVWFFNIPEPDPLKLAALLNANSDTEVLFQKLHFRKSVMAQQVYWTWNVITDKAWEYKELCPSFAFHSGSVFIVICPSRIGKVRAIPSCGISAEDKELCPSFAFHSGSVFIVICPSRIGKVRAIPSCGIRVLAFPPWGAEEGAKITLQVLVLKFEAGMDIGAYSEESKCSVVDHGEEVDVQEKLMVPLLRRHMNHQRPSKRHGVPIVYAFLGFSSFARTILFSCSALDYSRSAFIKRLDSIPKLKPTKCLEHVKFEEVDEDEEQVDMLHADFGFFDPKTGDFSGVKLLLHNCLDNKPWDLSGFVDLILE</sequence>
<dbReference type="GO" id="GO:0005634">
    <property type="term" value="C:nucleus"/>
    <property type="evidence" value="ECO:0007669"/>
    <property type="project" value="TreeGrafter"/>
</dbReference>
<accession>A0A8J5LL81</accession>
<protein>
    <submittedName>
        <fullName evidence="2">Uncharacterized protein</fullName>
    </submittedName>
</protein>